<evidence type="ECO:0000259" key="6">
    <source>
        <dbReference type="PROSITE" id="PS51158"/>
    </source>
</evidence>
<dbReference type="Gene3D" id="3.20.200.10">
    <property type="entry name" value="MHCK/EF2 kinase"/>
    <property type="match status" value="1"/>
</dbReference>
<comment type="caution">
    <text evidence="7">The sequence shown here is derived from an EMBL/GenBank/DDBJ whole genome shotgun (WGS) entry which is preliminary data.</text>
</comment>
<keyword evidence="1" id="KW-0723">Serine/threonine-protein kinase</keyword>
<dbReference type="PROSITE" id="PS51158">
    <property type="entry name" value="ALPHA_KINASE"/>
    <property type="match status" value="1"/>
</dbReference>
<evidence type="ECO:0000256" key="3">
    <source>
        <dbReference type="ARBA" id="ARBA00022741"/>
    </source>
</evidence>
<accession>A0AAN8JH47</accession>
<evidence type="ECO:0000313" key="8">
    <source>
        <dbReference type="Proteomes" id="UP001347796"/>
    </source>
</evidence>
<dbReference type="Proteomes" id="UP001347796">
    <property type="component" value="Unassembled WGS sequence"/>
</dbReference>
<dbReference type="InterPro" id="IPR011009">
    <property type="entry name" value="Kinase-like_dom_sf"/>
</dbReference>
<dbReference type="SUPFAM" id="SSF56112">
    <property type="entry name" value="Protein kinase-like (PK-like)"/>
    <property type="match status" value="1"/>
</dbReference>
<evidence type="ECO:0000256" key="1">
    <source>
        <dbReference type="ARBA" id="ARBA00022527"/>
    </source>
</evidence>
<keyword evidence="2" id="KW-0808">Transferase</keyword>
<dbReference type="SMART" id="SM00811">
    <property type="entry name" value="Alpha_kinase"/>
    <property type="match status" value="1"/>
</dbReference>
<reference evidence="7 8" key="1">
    <citation type="submission" date="2024-01" db="EMBL/GenBank/DDBJ databases">
        <title>The genome of the rayed Mediterranean limpet Patella caerulea (Linnaeus, 1758).</title>
        <authorList>
            <person name="Anh-Thu Weber A."/>
            <person name="Halstead-Nussloch G."/>
        </authorList>
    </citation>
    <scope>NUCLEOTIDE SEQUENCE [LARGE SCALE GENOMIC DNA]</scope>
    <source>
        <strain evidence="7">AATW-2023a</strain>
        <tissue evidence="7">Whole specimen</tissue>
    </source>
</reference>
<keyword evidence="4" id="KW-0418">Kinase</keyword>
<feature type="domain" description="Alpha-type protein kinase" evidence="6">
    <location>
        <begin position="1"/>
        <end position="229"/>
    </location>
</feature>
<sequence>MVLRLNHSTWQTNRDEDNDRYFANYDIKIFDLGEKMMCFRGRLNGRYLSSRNGEKVVVKTTRSLPGTEKRCDDVIRRCQVVQEYAREFSRFFNSKIRINIPLKCVNDELAWQQPFSKSRKLQKDEWMLIEKYYKDFKMFVNRKGDSIHRSELLEAFVHFIYVKSERQITVCNLQGTRSGDYYSISGPVVHSVQRQYGSTDGGELALKSVVRKHTCNTCCRLFLQNIPPLSHDVTIFTANHQLSSQRSPPDDGVHDDIPPPYDVAIRDDIPPSYDVAVRDDIPPSYAAVLHAQYNRYDFNPPSYYEFAAKRIRRNQSR</sequence>
<keyword evidence="5" id="KW-0067">ATP-binding</keyword>
<dbReference type="EMBL" id="JAZGQO010000011">
    <property type="protein sequence ID" value="KAK6174124.1"/>
    <property type="molecule type" value="Genomic_DNA"/>
</dbReference>
<dbReference type="PANTHER" id="PTHR45992:SF11">
    <property type="entry name" value="ALPHA-TYPE PROTEIN KINASE DOMAIN-CONTAINING PROTEIN"/>
    <property type="match status" value="1"/>
</dbReference>
<name>A0AAN8JH47_PATCE</name>
<evidence type="ECO:0000256" key="4">
    <source>
        <dbReference type="ARBA" id="ARBA00022777"/>
    </source>
</evidence>
<gene>
    <name evidence="7" type="ORF">SNE40_017457</name>
</gene>
<organism evidence="7 8">
    <name type="scientific">Patella caerulea</name>
    <name type="common">Rayed Mediterranean limpet</name>
    <dbReference type="NCBI Taxonomy" id="87958"/>
    <lineage>
        <taxon>Eukaryota</taxon>
        <taxon>Metazoa</taxon>
        <taxon>Spiralia</taxon>
        <taxon>Lophotrochozoa</taxon>
        <taxon>Mollusca</taxon>
        <taxon>Gastropoda</taxon>
        <taxon>Patellogastropoda</taxon>
        <taxon>Patelloidea</taxon>
        <taxon>Patellidae</taxon>
        <taxon>Patella</taxon>
    </lineage>
</organism>
<keyword evidence="8" id="KW-1185">Reference proteome</keyword>
<dbReference type="PANTHER" id="PTHR45992">
    <property type="entry name" value="EUKARYOTIC ELONGATION FACTOR 2 KINASE-RELATED"/>
    <property type="match status" value="1"/>
</dbReference>
<evidence type="ECO:0000256" key="2">
    <source>
        <dbReference type="ARBA" id="ARBA00022679"/>
    </source>
</evidence>
<evidence type="ECO:0000313" key="7">
    <source>
        <dbReference type="EMBL" id="KAK6174124.1"/>
    </source>
</evidence>
<protein>
    <recommendedName>
        <fullName evidence="6">Alpha-type protein kinase domain-containing protein</fullName>
    </recommendedName>
</protein>
<keyword evidence="3" id="KW-0547">Nucleotide-binding</keyword>
<dbReference type="InterPro" id="IPR004166">
    <property type="entry name" value="a-kinase_dom"/>
</dbReference>
<dbReference type="Pfam" id="PF02816">
    <property type="entry name" value="Alpha_kinase"/>
    <property type="match status" value="1"/>
</dbReference>
<dbReference type="GO" id="GO:0004674">
    <property type="term" value="F:protein serine/threonine kinase activity"/>
    <property type="evidence" value="ECO:0007669"/>
    <property type="project" value="UniProtKB-KW"/>
</dbReference>
<proteinExistence type="predicted"/>
<dbReference type="AlphaFoldDB" id="A0AAN8JH47"/>
<evidence type="ECO:0000256" key="5">
    <source>
        <dbReference type="ARBA" id="ARBA00022840"/>
    </source>
</evidence>
<dbReference type="InterPro" id="IPR051852">
    <property type="entry name" value="Alpha-type_PK"/>
</dbReference>
<dbReference type="GO" id="GO:0005524">
    <property type="term" value="F:ATP binding"/>
    <property type="evidence" value="ECO:0007669"/>
    <property type="project" value="UniProtKB-KW"/>
</dbReference>